<gene>
    <name evidence="2" type="ORF">C5167_018391</name>
</gene>
<dbReference type="GO" id="GO:0016297">
    <property type="term" value="F:fatty acyl-[ACP] hydrolase activity"/>
    <property type="evidence" value="ECO:0007669"/>
    <property type="project" value="InterPro"/>
</dbReference>
<keyword evidence="3" id="KW-1185">Reference proteome</keyword>
<organism evidence="2 3">
    <name type="scientific">Papaver somniferum</name>
    <name type="common">Opium poppy</name>
    <dbReference type="NCBI Taxonomy" id="3469"/>
    <lineage>
        <taxon>Eukaryota</taxon>
        <taxon>Viridiplantae</taxon>
        <taxon>Streptophyta</taxon>
        <taxon>Embryophyta</taxon>
        <taxon>Tracheophyta</taxon>
        <taxon>Spermatophyta</taxon>
        <taxon>Magnoliopsida</taxon>
        <taxon>Ranunculales</taxon>
        <taxon>Papaveraceae</taxon>
        <taxon>Papaveroideae</taxon>
        <taxon>Papaver</taxon>
    </lineage>
</organism>
<dbReference type="PANTHER" id="PTHR31727">
    <property type="entry name" value="OLEOYL-ACYL CARRIER PROTEIN THIOESTERASE 1, CHLOROPLASTIC"/>
    <property type="match status" value="1"/>
</dbReference>
<dbReference type="Gene3D" id="3.10.129.10">
    <property type="entry name" value="Hotdog Thioesterase"/>
    <property type="match status" value="1"/>
</dbReference>
<evidence type="ECO:0000313" key="2">
    <source>
        <dbReference type="EMBL" id="RZC49964.1"/>
    </source>
</evidence>
<dbReference type="InterPro" id="IPR045023">
    <property type="entry name" value="FATA/B"/>
</dbReference>
<dbReference type="GO" id="GO:0000036">
    <property type="term" value="F:acyl carrier activity"/>
    <property type="evidence" value="ECO:0007669"/>
    <property type="project" value="TreeGrafter"/>
</dbReference>
<dbReference type="Proteomes" id="UP000316621">
    <property type="component" value="Chromosome 2"/>
</dbReference>
<dbReference type="AlphaFoldDB" id="A0A4Y7IM46"/>
<reference evidence="2 3" key="1">
    <citation type="journal article" date="2018" name="Science">
        <title>The opium poppy genome and morphinan production.</title>
        <authorList>
            <person name="Guo L."/>
            <person name="Winzer T."/>
            <person name="Yang X."/>
            <person name="Li Y."/>
            <person name="Ning Z."/>
            <person name="He Z."/>
            <person name="Teodor R."/>
            <person name="Lu Y."/>
            <person name="Bowser T.A."/>
            <person name="Graham I.A."/>
            <person name="Ye K."/>
        </authorList>
    </citation>
    <scope>NUCLEOTIDE SEQUENCE [LARGE SCALE GENOMIC DNA]</scope>
    <source>
        <strain evidence="3">cv. HN1</strain>
        <tissue evidence="2">Leaves</tissue>
    </source>
</reference>
<dbReference type="Pfam" id="PF20791">
    <property type="entry name" value="Acyl-ACP_TE_C"/>
    <property type="match status" value="1"/>
</dbReference>
<evidence type="ECO:0000259" key="1">
    <source>
        <dbReference type="Pfam" id="PF20791"/>
    </source>
</evidence>
<dbReference type="InterPro" id="IPR029069">
    <property type="entry name" value="HotDog_dom_sf"/>
</dbReference>
<dbReference type="Gramene" id="RZC49964">
    <property type="protein sequence ID" value="RZC49964"/>
    <property type="gene ID" value="C5167_018391"/>
</dbReference>
<proteinExistence type="predicted"/>
<dbReference type="SUPFAM" id="SSF54637">
    <property type="entry name" value="Thioesterase/thiol ester dehydrase-isomerase"/>
    <property type="match status" value="1"/>
</dbReference>
<sequence>MPEEVRDEMAPHTMDYRIRENIKLSKLHDNASDFVQARWSDLDVNHHVNFSKYIDWILESGLGLFLKVKDNISNAFTQCSYDNLRKSGAL</sequence>
<accession>A0A4Y7IM46</accession>
<evidence type="ECO:0000313" key="3">
    <source>
        <dbReference type="Proteomes" id="UP000316621"/>
    </source>
</evidence>
<name>A0A4Y7IM46_PAPSO</name>
<dbReference type="InterPro" id="IPR049427">
    <property type="entry name" value="Acyl-ACP_TE_C"/>
</dbReference>
<protein>
    <recommendedName>
        <fullName evidence="1">Acyl-ACP thioesterase-like C-terminal domain-containing protein</fullName>
    </recommendedName>
</protein>
<feature type="domain" description="Acyl-ACP thioesterase-like C-terminal" evidence="1">
    <location>
        <begin position="31"/>
        <end position="60"/>
    </location>
</feature>
<dbReference type="EMBL" id="CM010716">
    <property type="protein sequence ID" value="RZC49964.1"/>
    <property type="molecule type" value="Genomic_DNA"/>
</dbReference>
<dbReference type="PANTHER" id="PTHR31727:SF5">
    <property type="entry name" value="ACYL-[ACYL-CARRIER-PROTEIN] HYDROLASE"/>
    <property type="match status" value="1"/>
</dbReference>